<proteinExistence type="predicted"/>
<accession>A0ACC2VSH7</accession>
<gene>
    <name evidence="1" type="ORF">QFC20_005000</name>
</gene>
<comment type="caution">
    <text evidence="1">The sequence shown here is derived from an EMBL/GenBank/DDBJ whole genome shotgun (WGS) entry which is preliminary data.</text>
</comment>
<name>A0ACC2VSH7_9TREE</name>
<keyword evidence="2" id="KW-1185">Reference proteome</keyword>
<dbReference type="EMBL" id="JASBWS010000064">
    <property type="protein sequence ID" value="KAJ9102307.1"/>
    <property type="molecule type" value="Genomic_DNA"/>
</dbReference>
<evidence type="ECO:0000313" key="1">
    <source>
        <dbReference type="EMBL" id="KAJ9102307.1"/>
    </source>
</evidence>
<organism evidence="1 2">
    <name type="scientific">Naganishia adeliensis</name>
    <dbReference type="NCBI Taxonomy" id="92952"/>
    <lineage>
        <taxon>Eukaryota</taxon>
        <taxon>Fungi</taxon>
        <taxon>Dikarya</taxon>
        <taxon>Basidiomycota</taxon>
        <taxon>Agaricomycotina</taxon>
        <taxon>Tremellomycetes</taxon>
        <taxon>Filobasidiales</taxon>
        <taxon>Filobasidiaceae</taxon>
        <taxon>Naganishia</taxon>
    </lineage>
</organism>
<dbReference type="Proteomes" id="UP001230649">
    <property type="component" value="Unassembled WGS sequence"/>
</dbReference>
<reference evidence="1" key="1">
    <citation type="submission" date="2023-04" db="EMBL/GenBank/DDBJ databases">
        <title>Draft Genome sequencing of Naganishia species isolated from polar environments using Oxford Nanopore Technology.</title>
        <authorList>
            <person name="Leo P."/>
            <person name="Venkateswaran K."/>
        </authorList>
    </citation>
    <scope>NUCLEOTIDE SEQUENCE</scope>
    <source>
        <strain evidence="1">MNA-CCFEE 5262</strain>
    </source>
</reference>
<protein>
    <submittedName>
        <fullName evidence="1">Uncharacterized protein</fullName>
    </submittedName>
</protein>
<evidence type="ECO:0000313" key="2">
    <source>
        <dbReference type="Proteomes" id="UP001230649"/>
    </source>
</evidence>
<sequence length="69" mass="8024">MSQSVSQVNAEHDSQSGKATDQRDLKFDMYRNMFENRFHALAFSKRLRKTDIGTRRRTVGDETASWDTP</sequence>